<dbReference type="RefSeq" id="WP_307259348.1">
    <property type="nucleotide sequence ID" value="NZ_JAUSVL010000001.1"/>
</dbReference>
<dbReference type="SUPFAM" id="SSF51695">
    <property type="entry name" value="PLC-like phosphodiesterases"/>
    <property type="match status" value="1"/>
</dbReference>
<gene>
    <name evidence="2" type="ORF">J3R75_000241</name>
</gene>
<dbReference type="AlphaFoldDB" id="A0AAE3VCS8"/>
<comment type="caution">
    <text evidence="2">The sequence shown here is derived from an EMBL/GenBank/DDBJ whole genome shotgun (WGS) entry which is preliminary data.</text>
</comment>
<dbReference type="GO" id="GO:0006629">
    <property type="term" value="P:lipid metabolic process"/>
    <property type="evidence" value="ECO:0007669"/>
    <property type="project" value="InterPro"/>
</dbReference>
<feature type="domain" description="GP-PDE" evidence="1">
    <location>
        <begin position="6"/>
        <end position="240"/>
    </location>
</feature>
<protein>
    <submittedName>
        <fullName evidence="2">Glycerophosphoryl diester phosphodiesterase</fullName>
        <ecNumber evidence="2">3.1.4.46</ecNumber>
    </submittedName>
</protein>
<sequence>MSVKKLQVIGHRGLPSLYPENTIPSFVAAAELGVDAIEFDVHPTRDGQLVLTHDDTLERCSNGHGRVCDMTLAELRELDFGSWKNPAFAGTRIPTLAEAIEAILAVRSDMFLLVELKEAGEEYSLLVLDYLRRRGLLSQVLALSFHTRLMKLYRGLEPSLPLQGFPDRYVKEPLPDAYDIINKTCIWTREITAEEVAFFHARGIAVDVCPVDNAAALDKVLPCGVDSITTNAADVMLPILKERGLR</sequence>
<name>A0AAE3VCS8_9BACT</name>
<organism evidence="2 3">
    <name type="scientific">Oligosphaera ethanolica</name>
    <dbReference type="NCBI Taxonomy" id="760260"/>
    <lineage>
        <taxon>Bacteria</taxon>
        <taxon>Pseudomonadati</taxon>
        <taxon>Lentisphaerota</taxon>
        <taxon>Oligosphaeria</taxon>
        <taxon>Oligosphaerales</taxon>
        <taxon>Oligosphaeraceae</taxon>
        <taxon>Oligosphaera</taxon>
    </lineage>
</organism>
<dbReference type="Pfam" id="PF03009">
    <property type="entry name" value="GDPD"/>
    <property type="match status" value="1"/>
</dbReference>
<dbReference type="EMBL" id="JAUSVL010000001">
    <property type="protein sequence ID" value="MDQ0288134.1"/>
    <property type="molecule type" value="Genomic_DNA"/>
</dbReference>
<evidence type="ECO:0000313" key="3">
    <source>
        <dbReference type="Proteomes" id="UP001238163"/>
    </source>
</evidence>
<dbReference type="InterPro" id="IPR030395">
    <property type="entry name" value="GP_PDE_dom"/>
</dbReference>
<dbReference type="InterPro" id="IPR017946">
    <property type="entry name" value="PLC-like_Pdiesterase_TIM-brl"/>
</dbReference>
<dbReference type="PANTHER" id="PTHR46211:SF14">
    <property type="entry name" value="GLYCEROPHOSPHODIESTER PHOSPHODIESTERASE"/>
    <property type="match status" value="1"/>
</dbReference>
<keyword evidence="3" id="KW-1185">Reference proteome</keyword>
<accession>A0AAE3VCS8</accession>
<evidence type="ECO:0000313" key="2">
    <source>
        <dbReference type="EMBL" id="MDQ0288134.1"/>
    </source>
</evidence>
<dbReference type="Proteomes" id="UP001238163">
    <property type="component" value="Unassembled WGS sequence"/>
</dbReference>
<dbReference type="EC" id="3.1.4.46" evidence="2"/>
<dbReference type="Gene3D" id="3.20.20.190">
    <property type="entry name" value="Phosphatidylinositol (PI) phosphodiesterase"/>
    <property type="match status" value="1"/>
</dbReference>
<proteinExistence type="predicted"/>
<reference evidence="2" key="1">
    <citation type="submission" date="2023-07" db="EMBL/GenBank/DDBJ databases">
        <title>Genomic Encyclopedia of Type Strains, Phase IV (KMG-IV): sequencing the most valuable type-strain genomes for metagenomic binning, comparative biology and taxonomic classification.</title>
        <authorList>
            <person name="Goeker M."/>
        </authorList>
    </citation>
    <scope>NUCLEOTIDE SEQUENCE</scope>
    <source>
        <strain evidence="2">DSM 24202</strain>
    </source>
</reference>
<dbReference type="PANTHER" id="PTHR46211">
    <property type="entry name" value="GLYCEROPHOSPHORYL DIESTER PHOSPHODIESTERASE"/>
    <property type="match status" value="1"/>
</dbReference>
<keyword evidence="2" id="KW-0378">Hydrolase</keyword>
<dbReference type="GO" id="GO:0008889">
    <property type="term" value="F:glycerophosphodiester phosphodiesterase activity"/>
    <property type="evidence" value="ECO:0007669"/>
    <property type="project" value="UniProtKB-EC"/>
</dbReference>
<dbReference type="PROSITE" id="PS51704">
    <property type="entry name" value="GP_PDE"/>
    <property type="match status" value="1"/>
</dbReference>
<evidence type="ECO:0000259" key="1">
    <source>
        <dbReference type="PROSITE" id="PS51704"/>
    </source>
</evidence>